<dbReference type="SUPFAM" id="SSF53756">
    <property type="entry name" value="UDP-Glycosyltransferase/glycogen phosphorylase"/>
    <property type="match status" value="1"/>
</dbReference>
<reference evidence="2 3" key="1">
    <citation type="submission" date="2021-01" db="EMBL/GenBank/DDBJ databases">
        <title>Whole genome shotgun sequence of Plantactinospora endophytica NBRC 110450.</title>
        <authorList>
            <person name="Komaki H."/>
            <person name="Tamura T."/>
        </authorList>
    </citation>
    <scope>NUCLEOTIDE SEQUENCE [LARGE SCALE GENOMIC DNA]</scope>
    <source>
        <strain evidence="2 3">NBRC 110450</strain>
    </source>
</reference>
<evidence type="ECO:0000313" key="2">
    <source>
        <dbReference type="EMBL" id="GIG90343.1"/>
    </source>
</evidence>
<evidence type="ECO:0000256" key="1">
    <source>
        <dbReference type="ARBA" id="ARBA00009995"/>
    </source>
</evidence>
<dbReference type="Gene3D" id="3.40.50.2000">
    <property type="entry name" value="Glycogen Phosphorylase B"/>
    <property type="match status" value="2"/>
</dbReference>
<dbReference type="RefSeq" id="WP_203868777.1">
    <property type="nucleotide sequence ID" value="NZ_BONW01000028.1"/>
</dbReference>
<dbReference type="CDD" id="cd03784">
    <property type="entry name" value="GT1_Gtf-like"/>
    <property type="match status" value="1"/>
</dbReference>
<gene>
    <name evidence="2" type="ORF">Pen02_52790</name>
</gene>
<accession>A0ABQ4E6J5</accession>
<organism evidence="2 3">
    <name type="scientific">Plantactinospora endophytica</name>
    <dbReference type="NCBI Taxonomy" id="673535"/>
    <lineage>
        <taxon>Bacteria</taxon>
        <taxon>Bacillati</taxon>
        <taxon>Actinomycetota</taxon>
        <taxon>Actinomycetes</taxon>
        <taxon>Micromonosporales</taxon>
        <taxon>Micromonosporaceae</taxon>
        <taxon>Plantactinospora</taxon>
    </lineage>
</organism>
<proteinExistence type="inferred from homology"/>
<keyword evidence="3" id="KW-1185">Reference proteome</keyword>
<dbReference type="Pfam" id="PF00201">
    <property type="entry name" value="UDPGT"/>
    <property type="match status" value="1"/>
</dbReference>
<dbReference type="InterPro" id="IPR002213">
    <property type="entry name" value="UDP_glucos_trans"/>
</dbReference>
<dbReference type="EMBL" id="BONW01000028">
    <property type="protein sequence ID" value="GIG90343.1"/>
    <property type="molecule type" value="Genomic_DNA"/>
</dbReference>
<comment type="similarity">
    <text evidence="1">Belongs to the UDP-glycosyltransferase family.</text>
</comment>
<comment type="caution">
    <text evidence="2">The sequence shown here is derived from an EMBL/GenBank/DDBJ whole genome shotgun (WGS) entry which is preliminary data.</text>
</comment>
<name>A0ABQ4E6J5_9ACTN</name>
<sequence length="395" mass="43030">MTRYLFVPFPMHGHVNPMIPVVAELLARESVVDVAVDPEFASAFAAEGARVHEIETPILGSVPASLGRRDRAARRRVNAGIRKRRARLVDEFVGRWPDWRPDVVVTDLYAEWGGAAARRTRTPLASFTGTFAMNRRMGIDGIRRSAGPLVAALLIGTGLIRIVHPAMRDRAALALVNTTDELQPDRASFDDDRYRFVGPLLRADEAHPDVDLPWDRLAAGPVIYVSSGTVYQRGTDFYRQVAEAFRDTEWTVVMATARTDPAELGDLPPNVHARQYVPQHAVLRHSDVFLTHAGMNSVLDAVRCGVPMLTAPFSLDQKGTAAHLEELGVGFVLGRTVPLDGILDAARRLAGDDEIKAKLARLAAPMATADPPGARAADALAEFAAARRPHAAART</sequence>
<dbReference type="PANTHER" id="PTHR48047">
    <property type="entry name" value="GLYCOSYLTRANSFERASE"/>
    <property type="match status" value="1"/>
</dbReference>
<evidence type="ECO:0000313" key="3">
    <source>
        <dbReference type="Proteomes" id="UP000646749"/>
    </source>
</evidence>
<dbReference type="Proteomes" id="UP000646749">
    <property type="component" value="Unassembled WGS sequence"/>
</dbReference>
<protein>
    <submittedName>
        <fullName evidence="2">Oleandomycin glycosyltransferase</fullName>
    </submittedName>
</protein>